<evidence type="ECO:0000313" key="1">
    <source>
        <dbReference type="EMBL" id="EYU30719.1"/>
    </source>
</evidence>
<dbReference type="EMBL" id="KI631019">
    <property type="protein sequence ID" value="EYU30719.1"/>
    <property type="molecule type" value="Genomic_DNA"/>
</dbReference>
<reference evidence="1 2" key="1">
    <citation type="journal article" date="2013" name="Proc. Natl. Acad. Sci. U.S.A.">
        <title>Fine-scale variation in meiotic recombination in Mimulus inferred from population shotgun sequencing.</title>
        <authorList>
            <person name="Hellsten U."/>
            <person name="Wright K.M."/>
            <person name="Jenkins J."/>
            <person name="Shu S."/>
            <person name="Yuan Y."/>
            <person name="Wessler S.R."/>
            <person name="Schmutz J."/>
            <person name="Willis J.H."/>
            <person name="Rokhsar D.S."/>
        </authorList>
    </citation>
    <scope>NUCLEOTIDE SEQUENCE [LARGE SCALE GENOMIC DNA]</scope>
    <source>
        <strain evidence="2">cv. DUN x IM62</strain>
    </source>
</reference>
<gene>
    <name evidence="1" type="ORF">MIMGU_mgv1a021346mg</name>
</gene>
<evidence type="ECO:0000313" key="2">
    <source>
        <dbReference type="Proteomes" id="UP000030748"/>
    </source>
</evidence>
<sequence length="72" mass="7947">MIIGEEINWKARTFLLCYVVALNFMAQHGGLGGVNFTWSATFKDQLISATKLAKLDQNRTRSSMLICGPVLG</sequence>
<accession>A0A022QT05</accession>
<organism evidence="1 2">
    <name type="scientific">Erythranthe guttata</name>
    <name type="common">Yellow monkey flower</name>
    <name type="synonym">Mimulus guttatus</name>
    <dbReference type="NCBI Taxonomy" id="4155"/>
    <lineage>
        <taxon>Eukaryota</taxon>
        <taxon>Viridiplantae</taxon>
        <taxon>Streptophyta</taxon>
        <taxon>Embryophyta</taxon>
        <taxon>Tracheophyta</taxon>
        <taxon>Spermatophyta</taxon>
        <taxon>Magnoliopsida</taxon>
        <taxon>eudicotyledons</taxon>
        <taxon>Gunneridae</taxon>
        <taxon>Pentapetalae</taxon>
        <taxon>asterids</taxon>
        <taxon>lamiids</taxon>
        <taxon>Lamiales</taxon>
        <taxon>Phrymaceae</taxon>
        <taxon>Erythranthe</taxon>
    </lineage>
</organism>
<name>A0A022QT05_ERYGU</name>
<protein>
    <submittedName>
        <fullName evidence="1">Uncharacterized protein</fullName>
    </submittedName>
</protein>
<dbReference type="AlphaFoldDB" id="A0A022QT05"/>
<keyword evidence="2" id="KW-1185">Reference proteome</keyword>
<proteinExistence type="predicted"/>
<dbReference type="Proteomes" id="UP000030748">
    <property type="component" value="Unassembled WGS sequence"/>
</dbReference>